<feature type="binding site" evidence="11">
    <location>
        <position position="99"/>
    </location>
    <ligand>
        <name>Ca(2+)</name>
        <dbReference type="ChEBI" id="CHEBI:29108"/>
    </ligand>
</feature>
<dbReference type="EC" id="3.1.1.4" evidence="2 14"/>
<organism evidence="16">
    <name type="scientific">Phallusia mammillata</name>
    <dbReference type="NCBI Taxonomy" id="59560"/>
    <lineage>
        <taxon>Eukaryota</taxon>
        <taxon>Metazoa</taxon>
        <taxon>Chordata</taxon>
        <taxon>Tunicata</taxon>
        <taxon>Ascidiacea</taxon>
        <taxon>Phlebobranchia</taxon>
        <taxon>Ascidiidae</taxon>
        <taxon>Phallusia</taxon>
    </lineage>
</organism>
<dbReference type="InterPro" id="IPR001211">
    <property type="entry name" value="PLA2"/>
</dbReference>
<evidence type="ECO:0000313" key="16">
    <source>
        <dbReference type="EMBL" id="CAB3262839.1"/>
    </source>
</evidence>
<dbReference type="PROSITE" id="PS00119">
    <property type="entry name" value="PA2_ASP"/>
    <property type="match status" value="1"/>
</dbReference>
<dbReference type="CDD" id="cd00125">
    <property type="entry name" value="PLA2c"/>
    <property type="match status" value="1"/>
</dbReference>
<feature type="domain" description="Phospholipase A2-like central" evidence="15">
    <location>
        <begin position="51"/>
        <end position="179"/>
    </location>
</feature>
<reference evidence="16" key="1">
    <citation type="submission" date="2020-04" db="EMBL/GenBank/DDBJ databases">
        <authorList>
            <person name="Neveu A P."/>
        </authorList>
    </citation>
    <scope>NUCLEOTIDE SEQUENCE</scope>
    <source>
        <tissue evidence="16">Whole embryo</tissue>
    </source>
</reference>
<feature type="disulfide bond" evidence="12">
    <location>
        <begin position="135"/>
        <end position="148"/>
    </location>
</feature>
<dbReference type="InterPro" id="IPR016090">
    <property type="entry name" value="PLA2-like_dom"/>
</dbReference>
<dbReference type="PRINTS" id="PR00389">
    <property type="entry name" value="PHPHLIPASEA2"/>
</dbReference>
<feature type="binding site" evidence="11">
    <location>
        <position position="78"/>
    </location>
    <ligand>
        <name>Ca(2+)</name>
        <dbReference type="ChEBI" id="CHEBI:29108"/>
    </ligand>
</feature>
<accession>A0A6F9DI70</accession>
<keyword evidence="5 14" id="KW-0378">Hydrolase</keyword>
<evidence type="ECO:0000259" key="15">
    <source>
        <dbReference type="SMART" id="SM00085"/>
    </source>
</evidence>
<keyword evidence="14" id="KW-0732">Signal</keyword>
<feature type="signal peptide" evidence="14">
    <location>
        <begin position="1"/>
        <end position="22"/>
    </location>
</feature>
<evidence type="ECO:0000256" key="8">
    <source>
        <dbReference type="ARBA" id="ARBA00023098"/>
    </source>
</evidence>
<comment type="similarity">
    <text evidence="13">Belongs to the phospholipase A2 family.</text>
</comment>
<dbReference type="InterPro" id="IPR036444">
    <property type="entry name" value="PLipase_A2_dom_sf"/>
</dbReference>
<dbReference type="GO" id="GO:0005509">
    <property type="term" value="F:calcium ion binding"/>
    <property type="evidence" value="ECO:0007669"/>
    <property type="project" value="InterPro"/>
</dbReference>
<evidence type="ECO:0000256" key="9">
    <source>
        <dbReference type="ARBA" id="ARBA00023157"/>
    </source>
</evidence>
<dbReference type="InterPro" id="IPR033112">
    <property type="entry name" value="PLA2_Asp_AS"/>
</dbReference>
<dbReference type="AlphaFoldDB" id="A0A6F9DI70"/>
<evidence type="ECO:0000256" key="10">
    <source>
        <dbReference type="PIRSR" id="PIRSR601211-1"/>
    </source>
</evidence>
<keyword evidence="7" id="KW-0442">Lipid degradation</keyword>
<keyword evidence="3 14" id="KW-0964">Secreted</keyword>
<comment type="cofactor">
    <cofactor evidence="11">
        <name>Ca(2+)</name>
        <dbReference type="ChEBI" id="CHEBI:29108"/>
    </cofactor>
    <text evidence="11">Binds 1 Ca(2+) ion per subunit.</text>
</comment>
<feature type="binding site" evidence="11">
    <location>
        <position position="80"/>
    </location>
    <ligand>
        <name>Ca(2+)</name>
        <dbReference type="ChEBI" id="CHEBI:29108"/>
    </ligand>
</feature>
<feature type="disulfide bond" evidence="12">
    <location>
        <begin position="94"/>
        <end position="157"/>
    </location>
</feature>
<feature type="disulfide bond" evidence="12">
    <location>
        <begin position="79"/>
        <end position="95"/>
    </location>
</feature>
<evidence type="ECO:0000256" key="5">
    <source>
        <dbReference type="ARBA" id="ARBA00022801"/>
    </source>
</evidence>
<feature type="chain" id="PRO_5026379882" description="Phospholipase A2" evidence="14">
    <location>
        <begin position="23"/>
        <end position="309"/>
    </location>
</feature>
<dbReference type="GO" id="GO:0004623">
    <property type="term" value="F:phospholipase A2 activity"/>
    <property type="evidence" value="ECO:0007669"/>
    <property type="project" value="UniProtKB-EC"/>
</dbReference>
<keyword evidence="9 12" id="KW-1015">Disulfide bond</keyword>
<dbReference type="SUPFAM" id="SSF48619">
    <property type="entry name" value="Phospholipase A2, PLA2"/>
    <property type="match status" value="1"/>
</dbReference>
<keyword evidence="6 11" id="KW-0106">Calcium</keyword>
<dbReference type="InterPro" id="IPR033113">
    <property type="entry name" value="PLA2_histidine"/>
</dbReference>
<dbReference type="PANTHER" id="PTHR11716:SF47">
    <property type="entry name" value="PHOSPHOLIPASE A2-ALPHA"/>
    <property type="match status" value="1"/>
</dbReference>
<dbReference type="PANTHER" id="PTHR11716">
    <property type="entry name" value="PHOSPHOLIPASE A2 FAMILY MEMBER"/>
    <property type="match status" value="1"/>
</dbReference>
<name>A0A6F9DI70_9ASCI</name>
<keyword evidence="4 11" id="KW-0479">Metal-binding</keyword>
<evidence type="ECO:0000256" key="4">
    <source>
        <dbReference type="ARBA" id="ARBA00022723"/>
    </source>
</evidence>
<dbReference type="EMBL" id="LR786977">
    <property type="protein sequence ID" value="CAB3262839.1"/>
    <property type="molecule type" value="mRNA"/>
</dbReference>
<proteinExistence type="evidence at transcript level"/>
<feature type="active site" evidence="10">
    <location>
        <position position="151"/>
    </location>
</feature>
<gene>
    <name evidence="16" type="primary">LOC100183993</name>
</gene>
<feature type="disulfide bond" evidence="12">
    <location>
        <begin position="101"/>
        <end position="150"/>
    </location>
</feature>
<comment type="subcellular location">
    <subcellularLocation>
        <location evidence="1 14">Secreted</location>
    </subcellularLocation>
</comment>
<evidence type="ECO:0000256" key="12">
    <source>
        <dbReference type="PIRSR" id="PIRSR601211-3"/>
    </source>
</evidence>
<evidence type="ECO:0000256" key="6">
    <source>
        <dbReference type="ARBA" id="ARBA00022837"/>
    </source>
</evidence>
<keyword evidence="8 14" id="KW-0443">Lipid metabolism</keyword>
<dbReference type="GO" id="GO:0006644">
    <property type="term" value="P:phospholipid metabolic process"/>
    <property type="evidence" value="ECO:0007669"/>
    <property type="project" value="InterPro"/>
</dbReference>
<dbReference type="Pfam" id="PF00068">
    <property type="entry name" value="Phospholip_A2_1"/>
    <property type="match status" value="1"/>
</dbReference>
<feature type="active site" evidence="10">
    <location>
        <position position="98"/>
    </location>
</feature>
<evidence type="ECO:0000256" key="11">
    <source>
        <dbReference type="PIRSR" id="PIRSR601211-2"/>
    </source>
</evidence>
<dbReference type="Gene3D" id="1.20.90.10">
    <property type="entry name" value="Phospholipase A2 domain"/>
    <property type="match status" value="1"/>
</dbReference>
<dbReference type="PROSITE" id="PS00118">
    <property type="entry name" value="PA2_HIS"/>
    <property type="match status" value="1"/>
</dbReference>
<evidence type="ECO:0000256" key="13">
    <source>
        <dbReference type="RuleBase" id="RU003654"/>
    </source>
</evidence>
<evidence type="ECO:0000256" key="7">
    <source>
        <dbReference type="ARBA" id="ARBA00022963"/>
    </source>
</evidence>
<evidence type="ECO:0000256" key="1">
    <source>
        <dbReference type="ARBA" id="ARBA00004613"/>
    </source>
</evidence>
<evidence type="ECO:0000256" key="3">
    <source>
        <dbReference type="ARBA" id="ARBA00022525"/>
    </source>
</evidence>
<sequence>MRWLLTILIIDLLLWVSTSVEADDVSGWLQEFLGSSSRGDPDIVHHRSKRSLFNFKSVIHCLQPWSNVLLTYGDYGCYCGYKGLGRPLDDTDKCCYEHDYCYDQAEFEPKTFGETTMGSYFSEYIFQCQGHTVKCDAKQNSIYKQAICECDRKAAECFAANRRSYNSKLYDIDTTKYCGENADFQDLHVETHSLFKLYSCPLDYDQDRCCINKGYNSVYQFCCGDQIRNKPSEGSTIVGCCGGKVFDTRIKMCCYGVLHPNAEHLQCCGTLGQVADRTFQTCIDGKPVAKTSTLPANITITEPNRTDGG</sequence>
<dbReference type="InterPro" id="IPR056601">
    <property type="entry name" value="Galaxin_dom"/>
</dbReference>
<evidence type="ECO:0000256" key="2">
    <source>
        <dbReference type="ARBA" id="ARBA00013278"/>
    </source>
</evidence>
<evidence type="ECO:0000256" key="14">
    <source>
        <dbReference type="RuleBase" id="RU361236"/>
    </source>
</evidence>
<dbReference type="GO" id="GO:0005576">
    <property type="term" value="C:extracellular region"/>
    <property type="evidence" value="ECO:0007669"/>
    <property type="project" value="UniProtKB-SubCell"/>
</dbReference>
<protein>
    <recommendedName>
        <fullName evidence="2 14">Phospholipase A2</fullName>
        <ecNumber evidence="2 14">3.1.1.4</ecNumber>
    </recommendedName>
</protein>
<dbReference type="Pfam" id="PF24748">
    <property type="entry name" value="Galaxin_repeat"/>
    <property type="match status" value="1"/>
</dbReference>
<dbReference type="GO" id="GO:0050482">
    <property type="term" value="P:arachidonate secretion"/>
    <property type="evidence" value="ECO:0007669"/>
    <property type="project" value="InterPro"/>
</dbReference>
<comment type="catalytic activity">
    <reaction evidence="14">
        <text>a 1,2-diacyl-sn-glycero-3-phosphocholine + H2O = a 1-acyl-sn-glycero-3-phosphocholine + a fatty acid + H(+)</text>
        <dbReference type="Rhea" id="RHEA:15801"/>
        <dbReference type="ChEBI" id="CHEBI:15377"/>
        <dbReference type="ChEBI" id="CHEBI:15378"/>
        <dbReference type="ChEBI" id="CHEBI:28868"/>
        <dbReference type="ChEBI" id="CHEBI:57643"/>
        <dbReference type="ChEBI" id="CHEBI:58168"/>
        <dbReference type="EC" id="3.1.1.4"/>
    </reaction>
</comment>
<dbReference type="SMART" id="SM00085">
    <property type="entry name" value="PA2c"/>
    <property type="match status" value="1"/>
</dbReference>
<dbReference type="GO" id="GO:0016042">
    <property type="term" value="P:lipid catabolic process"/>
    <property type="evidence" value="ECO:0007669"/>
    <property type="project" value="UniProtKB-KW"/>
</dbReference>